<accession>A0A8J2KEA3</accession>
<sequence length="505" mass="57454">MGKTSVNYIFNTKISPRVQRFQSRKRLLLARTRADLAKFYLAGNITAHDGRSPQQKLEKPDALLKISTCQPETQVRQQNLDSISESYPINNGVNVSVEVCSESDTSQVNHLPPISAPDNVTVVNRSNDQNTYVLVEESSGESESHFLRREKDLYGKASKMSECFNFKLAELSSRHSLSNSCVEDILKLCQQLMYTADEVPLPKTFKNWDESFETNNLIDVNFYWICDTCTTVNCRPLKDTPFSMFCCGKQITQTDDHFVIFNIADILEIKLPSVQPKFKRSIQSQRLQEVISKYQITEDDVLLSLNIDGVPRCTSSTAALYPVFVYFDDLSQRKKKEHIMIFGVWVGKEGGKLHVKSFLSPVIEQLRALQDNGLKWKNREGNLITSRVFITSVVCDSIARPQVQGMKQFNAEYGCGYCFHKESGHYFTPRTCQAALRTNEDHRNLTAATTDIFGIKDDCVFETLPYFDMILGKLKLLFTVSLCVIASTHMCCTAKRFLNEDEFLP</sequence>
<gene>
    <name evidence="1" type="ORF">AFUS01_LOCUS22990</name>
</gene>
<evidence type="ECO:0008006" key="3">
    <source>
        <dbReference type="Google" id="ProtNLM"/>
    </source>
</evidence>
<evidence type="ECO:0000313" key="1">
    <source>
        <dbReference type="EMBL" id="CAG7734608.1"/>
    </source>
</evidence>
<comment type="caution">
    <text evidence="1">The sequence shown here is derived from an EMBL/GenBank/DDBJ whole genome shotgun (WGS) entry which is preliminary data.</text>
</comment>
<dbReference type="AlphaFoldDB" id="A0A8J2KEA3"/>
<dbReference type="OrthoDB" id="7694954at2759"/>
<reference evidence="1" key="1">
    <citation type="submission" date="2021-06" db="EMBL/GenBank/DDBJ databases">
        <authorList>
            <person name="Hodson N. C."/>
            <person name="Mongue J. A."/>
            <person name="Jaron S. K."/>
        </authorList>
    </citation>
    <scope>NUCLEOTIDE SEQUENCE</scope>
</reference>
<dbReference type="Proteomes" id="UP000708208">
    <property type="component" value="Unassembled WGS sequence"/>
</dbReference>
<protein>
    <recommendedName>
        <fullName evidence="3">Transposase</fullName>
    </recommendedName>
</protein>
<keyword evidence="2" id="KW-1185">Reference proteome</keyword>
<name>A0A8J2KEA3_9HEXA</name>
<organism evidence="1 2">
    <name type="scientific">Allacma fusca</name>
    <dbReference type="NCBI Taxonomy" id="39272"/>
    <lineage>
        <taxon>Eukaryota</taxon>
        <taxon>Metazoa</taxon>
        <taxon>Ecdysozoa</taxon>
        <taxon>Arthropoda</taxon>
        <taxon>Hexapoda</taxon>
        <taxon>Collembola</taxon>
        <taxon>Symphypleona</taxon>
        <taxon>Sminthuridae</taxon>
        <taxon>Allacma</taxon>
    </lineage>
</organism>
<dbReference type="EMBL" id="CAJVCH010272857">
    <property type="protein sequence ID" value="CAG7734608.1"/>
    <property type="molecule type" value="Genomic_DNA"/>
</dbReference>
<proteinExistence type="predicted"/>
<evidence type="ECO:0000313" key="2">
    <source>
        <dbReference type="Proteomes" id="UP000708208"/>
    </source>
</evidence>